<evidence type="ECO:0000313" key="3">
    <source>
        <dbReference type="Proteomes" id="UP000294847"/>
    </source>
</evidence>
<reference evidence="2 3" key="1">
    <citation type="journal article" date="2019" name="Mol. Biol. Evol.">
        <title>Blast fungal genomes show frequent chromosomal changes, gene gains and losses, and effector gene turnover.</title>
        <authorList>
            <person name="Gomez Luciano L.B."/>
            <person name="Jason Tsai I."/>
            <person name="Chuma I."/>
            <person name="Tosa Y."/>
            <person name="Chen Y.H."/>
            <person name="Li J.Y."/>
            <person name="Li M.Y."/>
            <person name="Jade Lu M.Y."/>
            <person name="Nakayashiki H."/>
            <person name="Li W.H."/>
        </authorList>
    </citation>
    <scope>NUCLEOTIDE SEQUENCE [LARGE SCALE GENOMIC DNA]</scope>
    <source>
        <strain evidence="2">MZ5-1-6</strain>
    </source>
</reference>
<sequence length="395" mass="42224">MSLHPAYASQTTLKDLVILDLNFTPTPPSQITWMTAIAARASLSDFVARVQAQLNLLPPSHHKPRGRVHVQQKPQRHGRVRGAVDQPKVVLDQQVAKDDLKLVGGEEAARAGVLAVPETQALRRRADQVRDAVLVGAAPPGVAIGVELEWVLVELGAHPVGHVGADAGALGDEGPVGEGDVALGEPVHSNCERDERSACACQVLLQQWASSTCSFCLPRTLRLLYDAVKELQVVQCRLLPTIGPQCLDNLVPQLLIQARVLGDLVHGFDQQVSCRMDGAGGYGHLDEDGIVRVARSLLLDPVNRIVERGDLVAASHGLLAHPAPLFDDGPNKLPRPVDGATELDAHGVKPVVNAAEDFGLLLQNLGGNETLHRVVLGDLEPFCVAAQFFAEQDPG</sequence>
<proteinExistence type="predicted"/>
<dbReference type="AlphaFoldDB" id="A0A4P7NVX5"/>
<accession>A0A4P7NVX5</accession>
<organism evidence="2 3">
    <name type="scientific">Pyricularia oryzae</name>
    <name type="common">Rice blast fungus</name>
    <name type="synonym">Magnaporthe oryzae</name>
    <dbReference type="NCBI Taxonomy" id="318829"/>
    <lineage>
        <taxon>Eukaryota</taxon>
        <taxon>Fungi</taxon>
        <taxon>Dikarya</taxon>
        <taxon>Ascomycota</taxon>
        <taxon>Pezizomycotina</taxon>
        <taxon>Sordariomycetes</taxon>
        <taxon>Sordariomycetidae</taxon>
        <taxon>Magnaporthales</taxon>
        <taxon>Pyriculariaceae</taxon>
        <taxon>Pyricularia</taxon>
    </lineage>
</organism>
<evidence type="ECO:0000256" key="1">
    <source>
        <dbReference type="SAM" id="MobiDB-lite"/>
    </source>
</evidence>
<evidence type="ECO:0000313" key="2">
    <source>
        <dbReference type="EMBL" id="QBZ66639.1"/>
    </source>
</evidence>
<feature type="compositionally biased region" description="Basic residues" evidence="1">
    <location>
        <begin position="60"/>
        <end position="80"/>
    </location>
</feature>
<name>A0A4P7NVX5_PYROR</name>
<dbReference type="EMBL" id="CP034210">
    <property type="protein sequence ID" value="QBZ66639.1"/>
    <property type="molecule type" value="Genomic_DNA"/>
</dbReference>
<feature type="region of interest" description="Disordered" evidence="1">
    <location>
        <begin position="59"/>
        <end position="81"/>
    </location>
</feature>
<dbReference type="Proteomes" id="UP000294847">
    <property type="component" value="Chromosome 7"/>
</dbReference>
<protein>
    <submittedName>
        <fullName evidence="2">Uncharacterized protein</fullName>
    </submittedName>
</protein>
<gene>
    <name evidence="2" type="ORF">PoMZ_13622</name>
</gene>